<keyword evidence="3" id="KW-1185">Reference proteome</keyword>
<dbReference type="AlphaFoldDB" id="A0A8J5VWL0"/>
<name>A0A8J5VWL0_ZIZPA</name>
<evidence type="ECO:0000313" key="3">
    <source>
        <dbReference type="Proteomes" id="UP000729402"/>
    </source>
</evidence>
<evidence type="ECO:0000256" key="1">
    <source>
        <dbReference type="SAM" id="MobiDB-lite"/>
    </source>
</evidence>
<comment type="caution">
    <text evidence="2">The sequence shown here is derived from an EMBL/GenBank/DDBJ whole genome shotgun (WGS) entry which is preliminary data.</text>
</comment>
<dbReference type="EMBL" id="JAAALK010000287">
    <property type="protein sequence ID" value="KAG8060214.1"/>
    <property type="molecule type" value="Genomic_DNA"/>
</dbReference>
<dbReference type="Proteomes" id="UP000729402">
    <property type="component" value="Unassembled WGS sequence"/>
</dbReference>
<reference evidence="2" key="2">
    <citation type="submission" date="2021-02" db="EMBL/GenBank/DDBJ databases">
        <authorList>
            <person name="Kimball J.A."/>
            <person name="Haas M.W."/>
            <person name="Macchietto M."/>
            <person name="Kono T."/>
            <person name="Duquette J."/>
            <person name="Shao M."/>
        </authorList>
    </citation>
    <scope>NUCLEOTIDE SEQUENCE</scope>
    <source>
        <tissue evidence="2">Fresh leaf tissue</tissue>
    </source>
</reference>
<evidence type="ECO:0000313" key="2">
    <source>
        <dbReference type="EMBL" id="KAG8060214.1"/>
    </source>
</evidence>
<reference evidence="2" key="1">
    <citation type="journal article" date="2021" name="bioRxiv">
        <title>Whole Genome Assembly and Annotation of Northern Wild Rice, Zizania palustris L., Supports a Whole Genome Duplication in the Zizania Genus.</title>
        <authorList>
            <person name="Haas M."/>
            <person name="Kono T."/>
            <person name="Macchietto M."/>
            <person name="Millas R."/>
            <person name="McGilp L."/>
            <person name="Shao M."/>
            <person name="Duquette J."/>
            <person name="Hirsch C.N."/>
            <person name="Kimball J."/>
        </authorList>
    </citation>
    <scope>NUCLEOTIDE SEQUENCE</scope>
    <source>
        <tissue evidence="2">Fresh leaf tissue</tissue>
    </source>
</reference>
<accession>A0A8J5VWL0</accession>
<protein>
    <submittedName>
        <fullName evidence="2">Uncharacterized protein</fullName>
    </submittedName>
</protein>
<gene>
    <name evidence="2" type="ORF">GUJ93_ZPchr0002g24525</name>
</gene>
<proteinExistence type="predicted"/>
<organism evidence="2 3">
    <name type="scientific">Zizania palustris</name>
    <name type="common">Northern wild rice</name>
    <dbReference type="NCBI Taxonomy" id="103762"/>
    <lineage>
        <taxon>Eukaryota</taxon>
        <taxon>Viridiplantae</taxon>
        <taxon>Streptophyta</taxon>
        <taxon>Embryophyta</taxon>
        <taxon>Tracheophyta</taxon>
        <taxon>Spermatophyta</taxon>
        <taxon>Magnoliopsida</taxon>
        <taxon>Liliopsida</taxon>
        <taxon>Poales</taxon>
        <taxon>Poaceae</taxon>
        <taxon>BOP clade</taxon>
        <taxon>Oryzoideae</taxon>
        <taxon>Oryzeae</taxon>
        <taxon>Zizaniinae</taxon>
        <taxon>Zizania</taxon>
    </lineage>
</organism>
<sequence length="72" mass="7332">MAQATTESAASWKAMLGATSKDGATADVAGSSGRTGASGGVGEEESALMEGLVEDIKREDRSIMAFSNSKFD</sequence>
<feature type="region of interest" description="Disordered" evidence="1">
    <location>
        <begin position="23"/>
        <end position="48"/>
    </location>
</feature>